<protein>
    <recommendedName>
        <fullName evidence="14">Beta-1,3-galactosyl-O-glycosyl-glycoprotein beta-1,6-N-acetylglucosaminyltransferase</fullName>
    </recommendedName>
</protein>
<evidence type="ECO:0000256" key="6">
    <source>
        <dbReference type="ARBA" id="ARBA00022968"/>
    </source>
</evidence>
<keyword evidence="5 11" id="KW-0812">Transmembrane</keyword>
<evidence type="ECO:0000256" key="8">
    <source>
        <dbReference type="ARBA" id="ARBA00023136"/>
    </source>
</evidence>
<evidence type="ECO:0000256" key="2">
    <source>
        <dbReference type="ARBA" id="ARBA00004922"/>
    </source>
</evidence>
<comment type="caution">
    <text evidence="12">The sequence shown here is derived from an EMBL/GenBank/DDBJ whole genome shotgun (WGS) entry which is preliminary data.</text>
</comment>
<dbReference type="Proteomes" id="UP001347796">
    <property type="component" value="Unassembled WGS sequence"/>
</dbReference>
<accession>A0AAN8K9F1</accession>
<dbReference type="EMBL" id="JAZGQO010000002">
    <property type="protein sequence ID" value="KAK6192727.1"/>
    <property type="molecule type" value="Genomic_DNA"/>
</dbReference>
<keyword evidence="13" id="KW-1185">Reference proteome</keyword>
<keyword evidence="4" id="KW-0808">Transferase</keyword>
<evidence type="ECO:0000313" key="13">
    <source>
        <dbReference type="Proteomes" id="UP001347796"/>
    </source>
</evidence>
<evidence type="ECO:0000256" key="10">
    <source>
        <dbReference type="ARBA" id="ARBA00038150"/>
    </source>
</evidence>
<sequence length="597" mass="69483">MPLRSVTLLLPAGVAYVMILLFVWDSIILWTSSLLLMPGGSTQTSSTINPQLLKFTKTNSKNSTQSLLTTRHNAFSKAFTEHLHFVTKLPEPSPNQSPDMSPGYGKSANLKSMDTSPLTENRIFQRWEVETVPLQTPKRSPRNKLHKSFPKRKSWVIVDAQHPYPPDGPILNEVHEIIPNITFPDIPVPAQQPCHPNTYLSEQCKSLIQNKETLDLSKPETKPCSLNDLIKNCSRFRLVHGYDDAPITKEERKFPLAFAIKMHTSPIQAEQLLRVIYRSHNFYCIHVDKKAADWIFKTMERISRCFDNVHVLVRRENVVYASYGVIAAELKCMKASMNAGIKWKYYLNLSGQEFPLRTNYEIVKILKYFNGANDIETFDLPRSQEWRYNVKHRIREDKMYNSQEAKTEFKYNLPLSKGSAYGMFTRGFIQFILKDEIVQKFLEWLQDTYSPDETAWATLNTLPWAPGGYSTESRHTFDTHASRAVIWDWDHGVTCHGKHVRSVCVLGSRDLPWLALRQNIFANKFDIDYDPVAIDCLEQFINFRTKHPKFSQIDWKYFLNMPHVAHYRTQNRTESVETFQQEQKQTWLNRHERDSKR</sequence>
<evidence type="ECO:0000256" key="5">
    <source>
        <dbReference type="ARBA" id="ARBA00022692"/>
    </source>
</evidence>
<keyword evidence="6" id="KW-0735">Signal-anchor</keyword>
<comment type="pathway">
    <text evidence="2">Protein modification; protein glycosylation.</text>
</comment>
<evidence type="ECO:0000256" key="11">
    <source>
        <dbReference type="SAM" id="Phobius"/>
    </source>
</evidence>
<keyword evidence="3" id="KW-0328">Glycosyltransferase</keyword>
<dbReference type="InterPro" id="IPR003406">
    <property type="entry name" value="Glyco_trans_14"/>
</dbReference>
<keyword evidence="8 11" id="KW-0472">Membrane</keyword>
<dbReference type="GO" id="GO:0008375">
    <property type="term" value="F:acetylglucosaminyltransferase activity"/>
    <property type="evidence" value="ECO:0007669"/>
    <property type="project" value="TreeGrafter"/>
</dbReference>
<keyword evidence="9" id="KW-0325">Glycoprotein</keyword>
<evidence type="ECO:0000256" key="7">
    <source>
        <dbReference type="ARBA" id="ARBA00022989"/>
    </source>
</evidence>
<dbReference type="Pfam" id="PF02485">
    <property type="entry name" value="Branch"/>
    <property type="match status" value="1"/>
</dbReference>
<reference evidence="12 13" key="1">
    <citation type="submission" date="2024-01" db="EMBL/GenBank/DDBJ databases">
        <title>The genome of the rayed Mediterranean limpet Patella caerulea (Linnaeus, 1758).</title>
        <authorList>
            <person name="Anh-Thu Weber A."/>
            <person name="Halstead-Nussloch G."/>
        </authorList>
    </citation>
    <scope>NUCLEOTIDE SEQUENCE [LARGE SCALE GENOMIC DNA]</scope>
    <source>
        <strain evidence="12">AATW-2023a</strain>
        <tissue evidence="12">Whole specimen</tissue>
    </source>
</reference>
<evidence type="ECO:0008006" key="14">
    <source>
        <dbReference type="Google" id="ProtNLM"/>
    </source>
</evidence>
<name>A0AAN8K9F1_PATCE</name>
<evidence type="ECO:0000256" key="4">
    <source>
        <dbReference type="ARBA" id="ARBA00022679"/>
    </source>
</evidence>
<dbReference type="AlphaFoldDB" id="A0AAN8K9F1"/>
<evidence type="ECO:0000256" key="3">
    <source>
        <dbReference type="ARBA" id="ARBA00022676"/>
    </source>
</evidence>
<dbReference type="PANTHER" id="PTHR19297:SF191">
    <property type="entry name" value="PROTEIN XYLOSYLTRANSFERASE"/>
    <property type="match status" value="1"/>
</dbReference>
<proteinExistence type="inferred from homology"/>
<comment type="similarity">
    <text evidence="10">Belongs to the glycosyltransferase 14 family.</text>
</comment>
<gene>
    <name evidence="12" type="ORF">SNE40_004151</name>
</gene>
<dbReference type="PANTHER" id="PTHR19297">
    <property type="entry name" value="GLYCOSYLTRANSFERASE 14 FAMILY MEMBER"/>
    <property type="match status" value="1"/>
</dbReference>
<dbReference type="GO" id="GO:0016020">
    <property type="term" value="C:membrane"/>
    <property type="evidence" value="ECO:0007669"/>
    <property type="project" value="UniProtKB-SubCell"/>
</dbReference>
<evidence type="ECO:0000313" key="12">
    <source>
        <dbReference type="EMBL" id="KAK6192727.1"/>
    </source>
</evidence>
<feature type="transmembrane region" description="Helical" evidence="11">
    <location>
        <begin position="7"/>
        <end position="30"/>
    </location>
</feature>
<evidence type="ECO:0000256" key="9">
    <source>
        <dbReference type="ARBA" id="ARBA00023180"/>
    </source>
</evidence>
<keyword evidence="7 11" id="KW-1133">Transmembrane helix</keyword>
<evidence type="ECO:0000256" key="1">
    <source>
        <dbReference type="ARBA" id="ARBA00004606"/>
    </source>
</evidence>
<organism evidence="12 13">
    <name type="scientific">Patella caerulea</name>
    <name type="common">Rayed Mediterranean limpet</name>
    <dbReference type="NCBI Taxonomy" id="87958"/>
    <lineage>
        <taxon>Eukaryota</taxon>
        <taxon>Metazoa</taxon>
        <taxon>Spiralia</taxon>
        <taxon>Lophotrochozoa</taxon>
        <taxon>Mollusca</taxon>
        <taxon>Gastropoda</taxon>
        <taxon>Patellogastropoda</taxon>
        <taxon>Patelloidea</taxon>
        <taxon>Patellidae</taxon>
        <taxon>Patella</taxon>
    </lineage>
</organism>
<comment type="subcellular location">
    <subcellularLocation>
        <location evidence="1">Membrane</location>
        <topology evidence="1">Single-pass type II membrane protein</topology>
    </subcellularLocation>
</comment>